<dbReference type="EMBL" id="CP040946">
    <property type="protein sequence ID" value="QDC44317.1"/>
    <property type="molecule type" value="Genomic_DNA"/>
</dbReference>
<reference evidence="11" key="1">
    <citation type="journal article" date="2019" name="ISME J.">
        <title>Evolution in action: habitat transition from sediment to the pelagial leads to genome streamlining in Methylophilaceae.</title>
        <authorList>
            <person name="Salcher M."/>
            <person name="Schaefle D."/>
            <person name="Kaspar M."/>
            <person name="Neuenschwander S.M."/>
            <person name="Ghai R."/>
        </authorList>
    </citation>
    <scope>NUCLEOTIDE SEQUENCE [LARGE SCALE GENOMIC DNA]</scope>
    <source>
        <strain evidence="11">MMS-M-51</strain>
    </source>
</reference>
<dbReference type="KEGG" id="mmec:FIU01_07130"/>
<comment type="subcellular location">
    <subcellularLocation>
        <location evidence="1 6">Bacterial flagellum basal body</location>
    </subcellularLocation>
</comment>
<feature type="domain" description="Flagellar basal body rod protein N-terminal" evidence="7">
    <location>
        <begin position="5"/>
        <end position="35"/>
    </location>
</feature>
<dbReference type="InterPro" id="IPR020013">
    <property type="entry name" value="Flagellar_FlgE/F/G"/>
</dbReference>
<dbReference type="NCBIfam" id="TIGR03506">
    <property type="entry name" value="FlgEFG_subfam"/>
    <property type="match status" value="1"/>
</dbReference>
<proteinExistence type="inferred from homology"/>
<evidence type="ECO:0000256" key="6">
    <source>
        <dbReference type="RuleBase" id="RU362116"/>
    </source>
</evidence>
<dbReference type="Pfam" id="PF22692">
    <property type="entry name" value="LlgE_F_G_D1"/>
    <property type="match status" value="1"/>
</dbReference>
<name>A0A5B8CSP9_9PROT</name>
<dbReference type="SUPFAM" id="SSF117143">
    <property type="entry name" value="Flagellar hook protein flgE"/>
    <property type="match status" value="1"/>
</dbReference>
<dbReference type="InterPro" id="IPR053967">
    <property type="entry name" value="LlgE_F_G-like_D1"/>
</dbReference>
<dbReference type="NCBIfam" id="TIGR02490">
    <property type="entry name" value="flgF"/>
    <property type="match status" value="1"/>
</dbReference>
<keyword evidence="3 6" id="KW-0975">Bacterial flagellum</keyword>
<dbReference type="PANTHER" id="PTHR30435">
    <property type="entry name" value="FLAGELLAR PROTEIN"/>
    <property type="match status" value="1"/>
</dbReference>
<dbReference type="GO" id="GO:0030694">
    <property type="term" value="C:bacterial-type flagellum basal body, rod"/>
    <property type="evidence" value="ECO:0007669"/>
    <property type="project" value="UniProtKB-UniRule"/>
</dbReference>
<dbReference type="RefSeq" id="WP_140003648.1">
    <property type="nucleotide sequence ID" value="NZ_CP040946.1"/>
</dbReference>
<comment type="similarity">
    <text evidence="2 6">Belongs to the flagella basal body rod proteins family.</text>
</comment>
<keyword evidence="10" id="KW-0282">Flagellum</keyword>
<evidence type="ECO:0000256" key="1">
    <source>
        <dbReference type="ARBA" id="ARBA00004117"/>
    </source>
</evidence>
<evidence type="ECO:0000313" key="11">
    <source>
        <dbReference type="Proteomes" id="UP000311008"/>
    </source>
</evidence>
<evidence type="ECO:0000313" key="10">
    <source>
        <dbReference type="EMBL" id="QDC44317.1"/>
    </source>
</evidence>
<dbReference type="AlphaFoldDB" id="A0A5B8CSP9"/>
<keyword evidence="11" id="KW-1185">Reference proteome</keyword>
<dbReference type="InterPro" id="IPR001444">
    <property type="entry name" value="Flag_bb_rod_N"/>
</dbReference>
<organism evidence="10 11">
    <name type="scientific">Methylophilus medardicus</name>
    <dbReference type="NCBI Taxonomy" id="2588534"/>
    <lineage>
        <taxon>Bacteria</taxon>
        <taxon>Pseudomonadati</taxon>
        <taxon>Pseudomonadota</taxon>
        <taxon>Betaproteobacteria</taxon>
        <taxon>Nitrosomonadales</taxon>
        <taxon>Methylophilaceae</taxon>
        <taxon>Methylophilus</taxon>
    </lineage>
</organism>
<evidence type="ECO:0000256" key="3">
    <source>
        <dbReference type="ARBA" id="ARBA00023143"/>
    </source>
</evidence>
<evidence type="ECO:0000256" key="5">
    <source>
        <dbReference type="ARBA" id="ARBA00040228"/>
    </source>
</evidence>
<dbReference type="PANTHER" id="PTHR30435:SF18">
    <property type="entry name" value="FLAGELLAR BASAL-BODY ROD PROTEIN FLGF"/>
    <property type="match status" value="1"/>
</dbReference>
<dbReference type="GO" id="GO:0071978">
    <property type="term" value="P:bacterial-type flagellum-dependent swarming motility"/>
    <property type="evidence" value="ECO:0007669"/>
    <property type="project" value="TreeGrafter"/>
</dbReference>
<dbReference type="InterPro" id="IPR010930">
    <property type="entry name" value="Flg_bb/hook_C_dom"/>
</dbReference>
<feature type="domain" description="Flagellar hook protein FlgE/F/G-like D1" evidence="9">
    <location>
        <begin position="81"/>
        <end position="145"/>
    </location>
</feature>
<dbReference type="Pfam" id="PF06429">
    <property type="entry name" value="Flg_bbr_C"/>
    <property type="match status" value="1"/>
</dbReference>
<sequence length="247" mass="25799">MDRLIYTAMSGAKHILEQQATTAHNLANATTTGFKAQVDSFRAVPILGDGLPTRAFVVDATVGTDYKAGSIQQTGRDLDVAVQGEGWIAVQRADGSEGYTRNGSLKINENGQLQTESGLNVMGDGGPISIPPNVIVSIGSDGTISSVNDFTAPGATTILGRIKLTNPPAASLKRAEDGLFVTSNGQPAALDANVKVAGGALESSNVNVVETMVNMISLARQFEMQMKMLENAQNNAGKADQLFSMNG</sequence>
<evidence type="ECO:0000259" key="8">
    <source>
        <dbReference type="Pfam" id="PF06429"/>
    </source>
</evidence>
<dbReference type="InterPro" id="IPR037925">
    <property type="entry name" value="FlgE/F/G-like"/>
</dbReference>
<evidence type="ECO:0000259" key="7">
    <source>
        <dbReference type="Pfam" id="PF00460"/>
    </source>
</evidence>
<dbReference type="InterPro" id="IPR012836">
    <property type="entry name" value="FlgF"/>
</dbReference>
<dbReference type="OrthoDB" id="9804559at2"/>
<dbReference type="Proteomes" id="UP000311008">
    <property type="component" value="Chromosome"/>
</dbReference>
<gene>
    <name evidence="10" type="primary">flgF</name>
    <name evidence="10" type="ORF">FIU01_07130</name>
</gene>
<dbReference type="Pfam" id="PF00460">
    <property type="entry name" value="Flg_bb_rod"/>
    <property type="match status" value="1"/>
</dbReference>
<protein>
    <recommendedName>
        <fullName evidence="5 6">Flagellar basal-body rod protein FlgF</fullName>
    </recommendedName>
</protein>
<keyword evidence="10" id="KW-0966">Cell projection</keyword>
<evidence type="ECO:0000256" key="4">
    <source>
        <dbReference type="ARBA" id="ARBA00038560"/>
    </source>
</evidence>
<evidence type="ECO:0000256" key="2">
    <source>
        <dbReference type="ARBA" id="ARBA00009677"/>
    </source>
</evidence>
<evidence type="ECO:0000259" key="9">
    <source>
        <dbReference type="Pfam" id="PF22692"/>
    </source>
</evidence>
<dbReference type="NCBIfam" id="NF009280">
    <property type="entry name" value="PRK12640.1"/>
    <property type="match status" value="1"/>
</dbReference>
<comment type="subunit">
    <text evidence="4 6">The basal body constitutes a major portion of the flagellar organelle and consists of five rings (E,L,P,S, and M) mounted on a central rod. The rod consists of about 26 subunits of FlgG in the distal portion, and FlgB, FlgC and FlgF are thought to build up the proximal portion of the rod with about 6 subunits each.</text>
</comment>
<accession>A0A5B8CSP9</accession>
<keyword evidence="10" id="KW-0969">Cilium</keyword>
<feature type="domain" description="Flagellar basal-body/hook protein C-terminal" evidence="8">
    <location>
        <begin position="198"/>
        <end position="242"/>
    </location>
</feature>